<dbReference type="Ensembl" id="ENSECRT00000017694.1">
    <property type="protein sequence ID" value="ENSECRP00000017357.1"/>
    <property type="gene ID" value="ENSECRG00000011553.1"/>
</dbReference>
<dbReference type="AlphaFoldDB" id="A0A8C4XAE1"/>
<reference evidence="2" key="1">
    <citation type="submission" date="2021-06" db="EMBL/GenBank/DDBJ databases">
        <authorList>
            <consortium name="Wellcome Sanger Institute Data Sharing"/>
        </authorList>
    </citation>
    <scope>NUCLEOTIDE SEQUENCE [LARGE SCALE GENOMIC DNA]</scope>
</reference>
<name>A0A8C4XAE1_ERPCA</name>
<organism evidence="2 3">
    <name type="scientific">Erpetoichthys calabaricus</name>
    <name type="common">Rope fish</name>
    <name type="synonym">Calamoichthys calabaricus</name>
    <dbReference type="NCBI Taxonomy" id="27687"/>
    <lineage>
        <taxon>Eukaryota</taxon>
        <taxon>Metazoa</taxon>
        <taxon>Chordata</taxon>
        <taxon>Craniata</taxon>
        <taxon>Vertebrata</taxon>
        <taxon>Euteleostomi</taxon>
        <taxon>Actinopterygii</taxon>
        <taxon>Polypteriformes</taxon>
        <taxon>Polypteridae</taxon>
        <taxon>Erpetoichthys</taxon>
    </lineage>
</organism>
<evidence type="ECO:0000256" key="1">
    <source>
        <dbReference type="ARBA" id="ARBA00009619"/>
    </source>
</evidence>
<comment type="similarity">
    <text evidence="1">Belongs to the CFAP298 family.</text>
</comment>
<dbReference type="PANTHER" id="PTHR13238">
    <property type="entry name" value="PROTEIN C21ORF59"/>
    <property type="match status" value="1"/>
</dbReference>
<proteinExistence type="inferred from homology"/>
<dbReference type="InterPro" id="IPR021298">
    <property type="entry name" value="CFAP298"/>
</dbReference>
<dbReference type="Proteomes" id="UP000694620">
    <property type="component" value="Chromosome 4"/>
</dbReference>
<dbReference type="GO" id="GO:0003352">
    <property type="term" value="P:regulation of cilium movement"/>
    <property type="evidence" value="ECO:0007669"/>
    <property type="project" value="InterPro"/>
</dbReference>
<evidence type="ECO:0000313" key="2">
    <source>
        <dbReference type="Ensembl" id="ENSECRP00000017357.1"/>
    </source>
</evidence>
<keyword evidence="3" id="KW-1185">Reference proteome</keyword>
<accession>A0A8C4XAE1</accession>
<reference evidence="2" key="2">
    <citation type="submission" date="2025-08" db="UniProtKB">
        <authorList>
            <consortium name="Ensembl"/>
        </authorList>
    </citation>
    <scope>IDENTIFICATION</scope>
</reference>
<evidence type="ECO:0000313" key="3">
    <source>
        <dbReference type="Proteomes" id="UP000694620"/>
    </source>
</evidence>
<dbReference type="Pfam" id="PF11069">
    <property type="entry name" value="CFAP298"/>
    <property type="match status" value="1"/>
</dbReference>
<dbReference type="PANTHER" id="PTHR13238:SF0">
    <property type="entry name" value="CILIA- AND FLAGELLA-ASSOCIATED PROTEIN 298"/>
    <property type="match status" value="1"/>
</dbReference>
<reference evidence="2" key="3">
    <citation type="submission" date="2025-09" db="UniProtKB">
        <authorList>
            <consortium name="Ensembl"/>
        </authorList>
    </citation>
    <scope>IDENTIFICATION</scope>
</reference>
<dbReference type="GeneTree" id="ENSGT00390000006278"/>
<protein>
    <submittedName>
        <fullName evidence="2">Uncharacterized protein</fullName>
    </submittedName>
</protein>
<sequence length="197" mass="23196">MVCLHVKHGDESQFLFDTTVDILIDELVKHITTIYSLRLKVNRICAGNCLFISLCVLQRTSLNHYSKQIPHWTGKFLIIIRNDQKKTKYLSSTFPFPVALITEYCSNMKHVPEIKRPIVHRNLLTSKKSQGQGAPAREPVVSPEDQKQMMLHYYRRQEELKKLEESEDDAYLDSEWADRNMLKRQLQNLNNIKWRPK</sequence>